<sequence length="140" mass="16056">MTRLQVYTKRLKNCIQTVETASEFKVTPSGYASDGVRILVTASERKRLEEAPEDSAERRRHSYKATTSRLFLYKMVGSSTRQDDRILQSPEVLVQTALKSSKKHKVHQGSLDVVDARGGSDSGQASWVIFAVEWWFQWWF</sequence>
<dbReference type="AlphaFoldDB" id="A0A699JGH6"/>
<organism evidence="1">
    <name type="scientific">Tanacetum cinerariifolium</name>
    <name type="common">Dalmatian daisy</name>
    <name type="synonym">Chrysanthemum cinerariifolium</name>
    <dbReference type="NCBI Taxonomy" id="118510"/>
    <lineage>
        <taxon>Eukaryota</taxon>
        <taxon>Viridiplantae</taxon>
        <taxon>Streptophyta</taxon>
        <taxon>Embryophyta</taxon>
        <taxon>Tracheophyta</taxon>
        <taxon>Spermatophyta</taxon>
        <taxon>Magnoliopsida</taxon>
        <taxon>eudicotyledons</taxon>
        <taxon>Gunneridae</taxon>
        <taxon>Pentapetalae</taxon>
        <taxon>asterids</taxon>
        <taxon>campanulids</taxon>
        <taxon>Asterales</taxon>
        <taxon>Asteraceae</taxon>
        <taxon>Asteroideae</taxon>
        <taxon>Anthemideae</taxon>
        <taxon>Anthemidinae</taxon>
        <taxon>Tanacetum</taxon>
    </lineage>
</organism>
<dbReference type="EMBL" id="BKCJ010400896">
    <property type="protein sequence ID" value="GFA30131.1"/>
    <property type="molecule type" value="Genomic_DNA"/>
</dbReference>
<proteinExistence type="predicted"/>
<name>A0A699JGH6_TANCI</name>
<evidence type="ECO:0000313" key="1">
    <source>
        <dbReference type="EMBL" id="GFA30131.1"/>
    </source>
</evidence>
<gene>
    <name evidence="1" type="ORF">Tci_602103</name>
</gene>
<reference evidence="1" key="1">
    <citation type="journal article" date="2019" name="Sci. Rep.">
        <title>Draft genome of Tanacetum cinerariifolium, the natural source of mosquito coil.</title>
        <authorList>
            <person name="Yamashiro T."/>
            <person name="Shiraishi A."/>
            <person name="Satake H."/>
            <person name="Nakayama K."/>
        </authorList>
    </citation>
    <scope>NUCLEOTIDE SEQUENCE</scope>
</reference>
<comment type="caution">
    <text evidence="1">The sequence shown here is derived from an EMBL/GenBank/DDBJ whole genome shotgun (WGS) entry which is preliminary data.</text>
</comment>
<accession>A0A699JGH6</accession>
<protein>
    <submittedName>
        <fullName evidence="1">Uncharacterized protein</fullName>
    </submittedName>
</protein>